<feature type="compositionally biased region" description="Polar residues" evidence="8">
    <location>
        <begin position="177"/>
        <end position="192"/>
    </location>
</feature>
<keyword evidence="5" id="KW-0811">Translocation</keyword>
<keyword evidence="5" id="KW-0653">Protein transport</keyword>
<keyword evidence="11" id="KW-1185">Reference proteome</keyword>
<evidence type="ECO:0000256" key="3">
    <source>
        <dbReference type="ARBA" id="ARBA00022771"/>
    </source>
</evidence>
<evidence type="ECO:0000259" key="9">
    <source>
        <dbReference type="PROSITE" id="PS50103"/>
    </source>
</evidence>
<dbReference type="SUPFAM" id="SSF90229">
    <property type="entry name" value="CCCH zinc finger"/>
    <property type="match status" value="1"/>
</dbReference>
<sequence>MTICKFFQQGNCKFGNRCRFDHVNPNNSNQSSNRFGALGGNNQNPAEKYNINTDTIEKDLTSEVPQWILSAYAPGRDAPGQLFGGFPREQSFEELRLHFMMGKASGNEQQALNEAQELYANAQQQMQTALRDVKGAVEFIVSAENNHPNRHDICREGTQGAPFGEFLVGKRPKSTIAETPAQSNPFGSNNNNTASPFGGGASTGASAFGQPSALGAKPSAFGAPAFGQPSQPAQGGSAFGQPSQPSAFGQPSQLGQTGSAFGQPSQPSAFGQPSQPASAFGQPSALGSQPSAFGKPAFGQPSQPNAGGSVFGQPSQPNSGGSAFGQPSQPNSQGSAFGQPSQLGAGGSAFGQASQLGAKPSPFGAPSTTNNSSPFGAAASNNNNASANPFGAPSATTNQTANPFGANSNNQNNAAANPFGKPSQPAQGASPFGQPSSAASPAASNPFASTNTTNQTANNPFGQPSQPQTNGFASQNNQSQASNPFGQPSQPAASPFGQPTNTAATNSASSNPFASQQSSAPTAAAATAGSPYPPGSSKQHPPVESYSSKGMDGQLSMFKGKPVTYKEGLPGIKEFDGTWRRIWFPNGPPGYSADTELPPEKYDDKSKAQWMAFAQTGNFEDGLMPELPPPRECTLWDF</sequence>
<evidence type="ECO:0000256" key="7">
    <source>
        <dbReference type="SAM" id="Coils"/>
    </source>
</evidence>
<dbReference type="InterPro" id="IPR000571">
    <property type="entry name" value="Znf_CCCH"/>
</dbReference>
<keyword evidence="7" id="KW-0175">Coiled coil</keyword>
<dbReference type="Pfam" id="PF13634">
    <property type="entry name" value="Nucleoporin_FG"/>
    <property type="match status" value="1"/>
</dbReference>
<evidence type="ECO:0000256" key="1">
    <source>
        <dbReference type="ARBA" id="ARBA00004567"/>
    </source>
</evidence>
<comment type="subcellular location">
    <subcellularLocation>
        <location evidence="1">Nucleus</location>
        <location evidence="1">Nuclear pore complex</location>
    </subcellularLocation>
</comment>
<dbReference type="PANTHER" id="PTHR21099:SF2">
    <property type="entry name" value="SI:CH211-113E8.11"/>
    <property type="match status" value="1"/>
</dbReference>
<comment type="caution">
    <text evidence="10">The sequence shown here is derived from an EMBL/GenBank/DDBJ whole genome shotgun (WGS) entry which is preliminary data.</text>
</comment>
<evidence type="ECO:0000256" key="4">
    <source>
        <dbReference type="ARBA" id="ARBA00022833"/>
    </source>
</evidence>
<dbReference type="Pfam" id="PF18044">
    <property type="entry name" value="zf-CCCH_4"/>
    <property type="match status" value="1"/>
</dbReference>
<reference evidence="10" key="1">
    <citation type="submission" date="2022-10" db="EMBL/GenBank/DDBJ databases">
        <title>Fusarium specimens isolated from Avocado Roots.</title>
        <authorList>
            <person name="Stajich J."/>
            <person name="Roper C."/>
            <person name="Heimlech-Rivalta G."/>
        </authorList>
    </citation>
    <scope>NUCLEOTIDE SEQUENCE</scope>
    <source>
        <strain evidence="10">CF00143</strain>
    </source>
</reference>
<feature type="region of interest" description="Disordered" evidence="8">
    <location>
        <begin position="25"/>
        <end position="45"/>
    </location>
</feature>
<feature type="domain" description="C3H1-type" evidence="9">
    <location>
        <begin position="1"/>
        <end position="25"/>
    </location>
</feature>
<dbReference type="AlphaFoldDB" id="A0A9W8UDY5"/>
<feature type="compositionally biased region" description="Low complexity" evidence="8">
    <location>
        <begin position="500"/>
        <end position="530"/>
    </location>
</feature>
<evidence type="ECO:0000313" key="10">
    <source>
        <dbReference type="EMBL" id="KAJ4024306.1"/>
    </source>
</evidence>
<accession>A0A9W8UDY5</accession>
<evidence type="ECO:0000256" key="8">
    <source>
        <dbReference type="SAM" id="MobiDB-lite"/>
    </source>
</evidence>
<keyword evidence="5" id="KW-0906">Nuclear pore complex</keyword>
<keyword evidence="4 6" id="KW-0862">Zinc</keyword>
<feature type="compositionally biased region" description="Low complexity" evidence="8">
    <location>
        <begin position="370"/>
        <end position="417"/>
    </location>
</feature>
<feature type="compositionally biased region" description="Polar residues" evidence="8">
    <location>
        <begin position="460"/>
        <end position="492"/>
    </location>
</feature>
<proteinExistence type="predicted"/>
<evidence type="ECO:0000256" key="6">
    <source>
        <dbReference type="PROSITE-ProRule" id="PRU00723"/>
    </source>
</evidence>
<feature type="compositionally biased region" description="Polar residues" evidence="8">
    <location>
        <begin position="300"/>
        <end position="340"/>
    </location>
</feature>
<dbReference type="InterPro" id="IPR041367">
    <property type="entry name" value="Znf-CCCH_4"/>
</dbReference>
<dbReference type="CDD" id="cd23954">
    <property type="entry name" value="AMO1_CTD"/>
    <property type="match status" value="1"/>
</dbReference>
<keyword evidence="2 6" id="KW-0479">Metal-binding</keyword>
<dbReference type="Gene3D" id="4.10.1000.10">
    <property type="entry name" value="Zinc finger, CCCH-type"/>
    <property type="match status" value="1"/>
</dbReference>
<dbReference type="OrthoDB" id="20729at2759"/>
<feature type="zinc finger region" description="C3H1-type" evidence="6">
    <location>
        <begin position="1"/>
        <end position="25"/>
    </location>
</feature>
<keyword evidence="5" id="KW-0509">mRNA transport</keyword>
<dbReference type="InterPro" id="IPR025574">
    <property type="entry name" value="Nucleoporin_FG_rpt"/>
</dbReference>
<evidence type="ECO:0000313" key="11">
    <source>
        <dbReference type="Proteomes" id="UP001152130"/>
    </source>
</evidence>
<organism evidence="10 11">
    <name type="scientific">Fusarium irregulare</name>
    <dbReference type="NCBI Taxonomy" id="2494466"/>
    <lineage>
        <taxon>Eukaryota</taxon>
        <taxon>Fungi</taxon>
        <taxon>Dikarya</taxon>
        <taxon>Ascomycota</taxon>
        <taxon>Pezizomycotina</taxon>
        <taxon>Sordariomycetes</taxon>
        <taxon>Hypocreomycetidae</taxon>
        <taxon>Hypocreales</taxon>
        <taxon>Nectriaceae</taxon>
        <taxon>Fusarium</taxon>
        <taxon>Fusarium incarnatum-equiseti species complex</taxon>
    </lineage>
</organism>
<dbReference type="Proteomes" id="UP001152130">
    <property type="component" value="Unassembled WGS sequence"/>
</dbReference>
<dbReference type="GO" id="GO:0005643">
    <property type="term" value="C:nuclear pore"/>
    <property type="evidence" value="ECO:0007669"/>
    <property type="project" value="UniProtKB-SubCell"/>
</dbReference>
<name>A0A9W8UDY5_9HYPO</name>
<protein>
    <recommendedName>
        <fullName evidence="9">C3H1-type domain-containing protein</fullName>
    </recommendedName>
</protein>
<evidence type="ECO:0000256" key="5">
    <source>
        <dbReference type="ARBA" id="ARBA00023132"/>
    </source>
</evidence>
<keyword evidence="3 6" id="KW-0863">Zinc-finger</keyword>
<feature type="compositionally biased region" description="Polar residues" evidence="8">
    <location>
        <begin position="228"/>
        <end position="277"/>
    </location>
</feature>
<dbReference type="PANTHER" id="PTHR21099">
    <property type="entry name" value="RAD201"/>
    <property type="match status" value="1"/>
</dbReference>
<dbReference type="SMART" id="SM00356">
    <property type="entry name" value="ZnF_C3H1"/>
    <property type="match status" value="1"/>
</dbReference>
<feature type="coiled-coil region" evidence="7">
    <location>
        <begin position="105"/>
        <end position="132"/>
    </location>
</feature>
<gene>
    <name evidence="10" type="ORF">NW766_000539</name>
</gene>
<feature type="region of interest" description="Disordered" evidence="8">
    <location>
        <begin position="177"/>
        <end position="554"/>
    </location>
</feature>
<evidence type="ECO:0000256" key="2">
    <source>
        <dbReference type="ARBA" id="ARBA00022723"/>
    </source>
</evidence>
<dbReference type="GO" id="GO:0008270">
    <property type="term" value="F:zinc ion binding"/>
    <property type="evidence" value="ECO:0007669"/>
    <property type="project" value="UniProtKB-KW"/>
</dbReference>
<keyword evidence="5" id="KW-0539">Nucleus</keyword>
<dbReference type="PROSITE" id="PS50103">
    <property type="entry name" value="ZF_C3H1"/>
    <property type="match status" value="1"/>
</dbReference>
<feature type="compositionally biased region" description="Low complexity" evidence="8">
    <location>
        <begin position="428"/>
        <end position="459"/>
    </location>
</feature>
<dbReference type="EMBL" id="JAPDHF010000001">
    <property type="protein sequence ID" value="KAJ4024306.1"/>
    <property type="molecule type" value="Genomic_DNA"/>
</dbReference>
<keyword evidence="5" id="KW-0813">Transport</keyword>
<dbReference type="InterPro" id="IPR036855">
    <property type="entry name" value="Znf_CCCH_sf"/>
</dbReference>